<dbReference type="InterPro" id="IPR013342">
    <property type="entry name" value="Mandelate_racemase_C"/>
</dbReference>
<organism evidence="5 6">
    <name type="scientific">Pseudonocardia dioxanivorans (strain ATCC 55486 / DSM 44775 / JCM 13855 / CB1190)</name>
    <dbReference type="NCBI Taxonomy" id="675635"/>
    <lineage>
        <taxon>Bacteria</taxon>
        <taxon>Bacillati</taxon>
        <taxon>Actinomycetota</taxon>
        <taxon>Actinomycetes</taxon>
        <taxon>Pseudonocardiales</taxon>
        <taxon>Pseudonocardiaceae</taxon>
        <taxon>Pseudonocardia</taxon>
    </lineage>
</organism>
<dbReference type="Gene3D" id="3.20.20.120">
    <property type="entry name" value="Enolase-like C-terminal domain"/>
    <property type="match status" value="1"/>
</dbReference>
<dbReference type="PROSITE" id="PS00909">
    <property type="entry name" value="MR_MLE_2"/>
    <property type="match status" value="1"/>
</dbReference>
<keyword evidence="3" id="KW-0460">Magnesium</keyword>
<dbReference type="GO" id="GO:0016836">
    <property type="term" value="F:hydro-lyase activity"/>
    <property type="evidence" value="ECO:0007669"/>
    <property type="project" value="TreeGrafter"/>
</dbReference>
<dbReference type="GO" id="GO:0016052">
    <property type="term" value="P:carbohydrate catabolic process"/>
    <property type="evidence" value="ECO:0007669"/>
    <property type="project" value="TreeGrafter"/>
</dbReference>
<dbReference type="PANTHER" id="PTHR13794">
    <property type="entry name" value="ENOLASE SUPERFAMILY, MANDELATE RACEMASE"/>
    <property type="match status" value="1"/>
</dbReference>
<name>F4CW58_PSEUX</name>
<evidence type="ECO:0000256" key="1">
    <source>
        <dbReference type="ARBA" id="ARBA00001946"/>
    </source>
</evidence>
<gene>
    <name evidence="5" type="ordered locus">Psed_4310</name>
</gene>
<keyword evidence="2" id="KW-0479">Metal-binding</keyword>
<feature type="domain" description="Mandelate racemase/muconate lactonizing enzyme C-terminal" evidence="4">
    <location>
        <begin position="152"/>
        <end position="253"/>
    </location>
</feature>
<evidence type="ECO:0000259" key="4">
    <source>
        <dbReference type="SMART" id="SM00922"/>
    </source>
</evidence>
<evidence type="ECO:0000256" key="2">
    <source>
        <dbReference type="ARBA" id="ARBA00022723"/>
    </source>
</evidence>
<keyword evidence="6" id="KW-1185">Reference proteome</keyword>
<accession>F4CW58</accession>
<dbReference type="EMBL" id="CP002593">
    <property type="protein sequence ID" value="AEA26472.1"/>
    <property type="molecule type" value="Genomic_DNA"/>
</dbReference>
<proteinExistence type="predicted"/>
<comment type="cofactor">
    <cofactor evidence="1">
        <name>Mg(2+)</name>
        <dbReference type="ChEBI" id="CHEBI:18420"/>
    </cofactor>
</comment>
<sequence length="371" mass="38744">MTGMAEPALTVRGLDARLVRVPMRRPLHTSGGQVTEAPLMLLDMHTEQGVTGRAYLFCYLDGVGHAAVAVAASVQDLLVGSSADPATVGRTLAARMRLVGVRGVVAGVLATIDVACWDAVAVAAGMPLVRLLGAEPRPVPAYNSNGLGLVAPATAAQEAVELAAEGFGAVKMRLGRPDPDEDLAAVRAVRRALGEGTPGGVAVMADFNQALTRVEADRRCRALDDEGLAWIEEPIRHDDHRGAAELAAALRTPVQLGENFTGPRAMAAAIEVGASDLVMPDLDRIGGVTGWLDAAALADVAGLPMSSHLYPEASAHLLAATPTCHWLEYVDWADPILLEPLTVTDGAVSPPDRPGTGVRWDEDAVARLRIG</sequence>
<dbReference type="PANTHER" id="PTHR13794:SF58">
    <property type="entry name" value="MITOCHONDRIAL ENOLASE SUPERFAMILY MEMBER 1"/>
    <property type="match status" value="1"/>
</dbReference>
<dbReference type="SFLD" id="SFLDS00001">
    <property type="entry name" value="Enolase"/>
    <property type="match status" value="1"/>
</dbReference>
<protein>
    <submittedName>
        <fullName evidence="5">Mandelate racemase</fullName>
        <ecNumber evidence="5">5.1.2.2</ecNumber>
    </submittedName>
</protein>
<dbReference type="Pfam" id="PF02746">
    <property type="entry name" value="MR_MLE_N"/>
    <property type="match status" value="1"/>
</dbReference>
<dbReference type="InterPro" id="IPR018110">
    <property type="entry name" value="Mandel_Rmase/mucon_lact_enz_CS"/>
</dbReference>
<dbReference type="AlphaFoldDB" id="F4CW58"/>
<dbReference type="SMART" id="SM00922">
    <property type="entry name" value="MR_MLE"/>
    <property type="match status" value="1"/>
</dbReference>
<dbReference type="GO" id="GO:0009063">
    <property type="term" value="P:amino acid catabolic process"/>
    <property type="evidence" value="ECO:0007669"/>
    <property type="project" value="InterPro"/>
</dbReference>
<evidence type="ECO:0000313" key="5">
    <source>
        <dbReference type="EMBL" id="AEA26472.1"/>
    </source>
</evidence>
<dbReference type="SUPFAM" id="SSF54826">
    <property type="entry name" value="Enolase N-terminal domain-like"/>
    <property type="match status" value="1"/>
</dbReference>
<keyword evidence="5" id="KW-0413">Isomerase</keyword>
<dbReference type="HOGENOM" id="CLU_030273_3_1_11"/>
<dbReference type="KEGG" id="pdx:Psed_4310"/>
<dbReference type="SFLD" id="SFLDG00179">
    <property type="entry name" value="mandelate_racemase"/>
    <property type="match status" value="1"/>
</dbReference>
<dbReference type="EC" id="5.1.2.2" evidence="5"/>
<evidence type="ECO:0000256" key="3">
    <source>
        <dbReference type="ARBA" id="ARBA00022842"/>
    </source>
</evidence>
<dbReference type="InterPro" id="IPR013341">
    <property type="entry name" value="Mandelate_racemase_N_dom"/>
</dbReference>
<dbReference type="eggNOG" id="COG4948">
    <property type="taxonomic scope" value="Bacteria"/>
</dbReference>
<dbReference type="Pfam" id="PF13378">
    <property type="entry name" value="MR_MLE_C"/>
    <property type="match status" value="1"/>
</dbReference>
<dbReference type="Gene3D" id="3.30.390.10">
    <property type="entry name" value="Enolase-like, N-terminal domain"/>
    <property type="match status" value="1"/>
</dbReference>
<reference evidence="5 6" key="1">
    <citation type="journal article" date="2011" name="J. Bacteriol.">
        <title>Genome sequence of the 1,4-dioxane-degrading Pseudonocardia dioxanivorans strain CB1190.</title>
        <authorList>
            <person name="Sales C.M."/>
            <person name="Mahendra S."/>
            <person name="Grostern A."/>
            <person name="Parales R.E."/>
            <person name="Goodwin L.A."/>
            <person name="Woyke T."/>
            <person name="Nolan M."/>
            <person name="Lapidus A."/>
            <person name="Chertkov O."/>
            <person name="Ovchinnikova G."/>
            <person name="Sczyrba A."/>
            <person name="Alvarez-Cohen L."/>
        </authorList>
    </citation>
    <scope>NUCLEOTIDE SEQUENCE [LARGE SCALE GENOMIC DNA]</scope>
    <source>
        <strain evidence="6">ATCC 55486 / DSM 44775 / JCM 13855 / CB1190</strain>
    </source>
</reference>
<dbReference type="InterPro" id="IPR029017">
    <property type="entry name" value="Enolase-like_N"/>
</dbReference>
<dbReference type="InterPro" id="IPR046945">
    <property type="entry name" value="RHMD-like"/>
</dbReference>
<evidence type="ECO:0000313" key="6">
    <source>
        <dbReference type="Proteomes" id="UP000007809"/>
    </source>
</evidence>
<dbReference type="GO" id="GO:0018838">
    <property type="term" value="F:mandelate racemase activity"/>
    <property type="evidence" value="ECO:0007669"/>
    <property type="project" value="UniProtKB-EC"/>
</dbReference>
<dbReference type="GO" id="GO:0000287">
    <property type="term" value="F:magnesium ion binding"/>
    <property type="evidence" value="ECO:0007669"/>
    <property type="project" value="TreeGrafter"/>
</dbReference>
<dbReference type="SUPFAM" id="SSF51604">
    <property type="entry name" value="Enolase C-terminal domain-like"/>
    <property type="match status" value="1"/>
</dbReference>
<dbReference type="STRING" id="675635.Psed_4310"/>
<dbReference type="Proteomes" id="UP000007809">
    <property type="component" value="Chromosome"/>
</dbReference>
<dbReference type="InterPro" id="IPR029065">
    <property type="entry name" value="Enolase_C-like"/>
</dbReference>
<dbReference type="InterPro" id="IPR036849">
    <property type="entry name" value="Enolase-like_C_sf"/>
</dbReference>